<organism evidence="1 2">
    <name type="scientific">Sphaerobolus stellatus (strain SS14)</name>
    <dbReference type="NCBI Taxonomy" id="990650"/>
    <lineage>
        <taxon>Eukaryota</taxon>
        <taxon>Fungi</taxon>
        <taxon>Dikarya</taxon>
        <taxon>Basidiomycota</taxon>
        <taxon>Agaricomycotina</taxon>
        <taxon>Agaricomycetes</taxon>
        <taxon>Phallomycetidae</taxon>
        <taxon>Geastrales</taxon>
        <taxon>Sphaerobolaceae</taxon>
        <taxon>Sphaerobolus</taxon>
    </lineage>
</organism>
<gene>
    <name evidence="1" type="ORF">M422DRAFT_258316</name>
</gene>
<evidence type="ECO:0000313" key="1">
    <source>
        <dbReference type="EMBL" id="KIJ38908.1"/>
    </source>
</evidence>
<reference evidence="1 2" key="1">
    <citation type="submission" date="2014-06" db="EMBL/GenBank/DDBJ databases">
        <title>Evolutionary Origins and Diversification of the Mycorrhizal Mutualists.</title>
        <authorList>
            <consortium name="DOE Joint Genome Institute"/>
            <consortium name="Mycorrhizal Genomics Consortium"/>
            <person name="Kohler A."/>
            <person name="Kuo A."/>
            <person name="Nagy L.G."/>
            <person name="Floudas D."/>
            <person name="Copeland A."/>
            <person name="Barry K.W."/>
            <person name="Cichocki N."/>
            <person name="Veneault-Fourrey C."/>
            <person name="LaButti K."/>
            <person name="Lindquist E.A."/>
            <person name="Lipzen A."/>
            <person name="Lundell T."/>
            <person name="Morin E."/>
            <person name="Murat C."/>
            <person name="Riley R."/>
            <person name="Ohm R."/>
            <person name="Sun H."/>
            <person name="Tunlid A."/>
            <person name="Henrissat B."/>
            <person name="Grigoriev I.V."/>
            <person name="Hibbett D.S."/>
            <person name="Martin F."/>
        </authorList>
    </citation>
    <scope>NUCLEOTIDE SEQUENCE [LARGE SCALE GENOMIC DNA]</scope>
    <source>
        <strain evidence="1 2">SS14</strain>
    </source>
</reference>
<dbReference type="Proteomes" id="UP000054279">
    <property type="component" value="Unassembled WGS sequence"/>
</dbReference>
<name>A0A0C9U7J6_SPHS4</name>
<sequence>MTVEWERAGWAAWAKRGEELEEKLEELRKWEPEEGLSDATREEQMLLWMGQMVLLNARIGAWSLVRWNNFQVVIAGQFEVAGGLWLIAGPPPHPLA</sequence>
<proteinExistence type="predicted"/>
<accession>A0A0C9U7J6</accession>
<dbReference type="AlphaFoldDB" id="A0A0C9U7J6"/>
<evidence type="ECO:0000313" key="2">
    <source>
        <dbReference type="Proteomes" id="UP000054279"/>
    </source>
</evidence>
<protein>
    <submittedName>
        <fullName evidence="1">Uncharacterized protein</fullName>
    </submittedName>
</protein>
<dbReference type="EMBL" id="KN837156">
    <property type="protein sequence ID" value="KIJ38908.1"/>
    <property type="molecule type" value="Genomic_DNA"/>
</dbReference>
<keyword evidence="2" id="KW-1185">Reference proteome</keyword>
<dbReference type="HOGENOM" id="CLU_2361097_0_0_1"/>